<accession>A0A427XPR2</accession>
<keyword evidence="4 6" id="KW-0472">Membrane</keyword>
<feature type="transmembrane region" description="Helical" evidence="6">
    <location>
        <begin position="12"/>
        <end position="30"/>
    </location>
</feature>
<reference evidence="7 8" key="1">
    <citation type="submission" date="2018-11" db="EMBL/GenBank/DDBJ databases">
        <title>Genome sequence of Saitozyma podzolica DSM 27192.</title>
        <authorList>
            <person name="Aliyu H."/>
            <person name="Gorte O."/>
            <person name="Ochsenreither K."/>
        </authorList>
    </citation>
    <scope>NUCLEOTIDE SEQUENCE [LARGE SCALE GENOMIC DNA]</scope>
    <source>
        <strain evidence="7 8">DSM 27192</strain>
    </source>
</reference>
<evidence type="ECO:0000256" key="6">
    <source>
        <dbReference type="SAM" id="Phobius"/>
    </source>
</evidence>
<gene>
    <name evidence="7" type="ORF">EHS25_006982</name>
</gene>
<keyword evidence="3 6" id="KW-1133">Transmembrane helix</keyword>
<evidence type="ECO:0000256" key="1">
    <source>
        <dbReference type="ARBA" id="ARBA00004141"/>
    </source>
</evidence>
<feature type="transmembrane region" description="Helical" evidence="6">
    <location>
        <begin position="42"/>
        <end position="64"/>
    </location>
</feature>
<dbReference type="STRING" id="1890683.A0A427XPR2"/>
<feature type="transmembrane region" description="Helical" evidence="6">
    <location>
        <begin position="113"/>
        <end position="130"/>
    </location>
</feature>
<dbReference type="InterPro" id="IPR050360">
    <property type="entry name" value="MFS_Sugar_Transporters"/>
</dbReference>
<dbReference type="PANTHER" id="PTHR48022">
    <property type="entry name" value="PLASTIDIC GLUCOSE TRANSPORTER 4"/>
    <property type="match status" value="1"/>
</dbReference>
<sequence length="196" mass="21028">MTFLNWYCRRNIYITGAACGTVILLVIGFLDFAATAHLGARWPQAALIIFNFTSACYIHPLTYLTISEVPSTRLRRKTVALARDAYFVSQTAAGIASPYMINPTAGNMKGKAGFVWGCAAAYLCGAVNSLQSKTRTSETRDWTRPGDSGRGPGPSQTLIAIKKPSDDISIPARLQAPSRSVLRGAGARSRPGSIGK</sequence>
<dbReference type="EMBL" id="RSCD01000032">
    <property type="protein sequence ID" value="RSH80813.1"/>
    <property type="molecule type" value="Genomic_DNA"/>
</dbReference>
<dbReference type="Proteomes" id="UP000279259">
    <property type="component" value="Unassembled WGS sequence"/>
</dbReference>
<dbReference type="Gene3D" id="1.20.1250.20">
    <property type="entry name" value="MFS general substrate transporter like domains"/>
    <property type="match status" value="1"/>
</dbReference>
<evidence type="ECO:0000256" key="4">
    <source>
        <dbReference type="ARBA" id="ARBA00023136"/>
    </source>
</evidence>
<evidence type="ECO:0000256" key="2">
    <source>
        <dbReference type="ARBA" id="ARBA00022692"/>
    </source>
</evidence>
<proteinExistence type="predicted"/>
<dbReference type="GO" id="GO:0016020">
    <property type="term" value="C:membrane"/>
    <property type="evidence" value="ECO:0007669"/>
    <property type="project" value="UniProtKB-SubCell"/>
</dbReference>
<dbReference type="SUPFAM" id="SSF103473">
    <property type="entry name" value="MFS general substrate transporter"/>
    <property type="match status" value="1"/>
</dbReference>
<protein>
    <recommendedName>
        <fullName evidence="9">Autophagy-related protein</fullName>
    </recommendedName>
</protein>
<organism evidence="7 8">
    <name type="scientific">Saitozyma podzolica</name>
    <dbReference type="NCBI Taxonomy" id="1890683"/>
    <lineage>
        <taxon>Eukaryota</taxon>
        <taxon>Fungi</taxon>
        <taxon>Dikarya</taxon>
        <taxon>Basidiomycota</taxon>
        <taxon>Agaricomycotina</taxon>
        <taxon>Tremellomycetes</taxon>
        <taxon>Tremellales</taxon>
        <taxon>Trimorphomycetaceae</taxon>
        <taxon>Saitozyma</taxon>
    </lineage>
</organism>
<feature type="transmembrane region" description="Helical" evidence="6">
    <location>
        <begin position="85"/>
        <end position="101"/>
    </location>
</feature>
<evidence type="ECO:0000313" key="8">
    <source>
        <dbReference type="Proteomes" id="UP000279259"/>
    </source>
</evidence>
<feature type="region of interest" description="Disordered" evidence="5">
    <location>
        <begin position="134"/>
        <end position="196"/>
    </location>
</feature>
<dbReference type="InterPro" id="IPR005828">
    <property type="entry name" value="MFS_sugar_transport-like"/>
</dbReference>
<comment type="caution">
    <text evidence="7">The sequence shown here is derived from an EMBL/GenBank/DDBJ whole genome shotgun (WGS) entry which is preliminary data.</text>
</comment>
<dbReference type="OrthoDB" id="3924743at2759"/>
<comment type="subcellular location">
    <subcellularLocation>
        <location evidence="1">Membrane</location>
        <topology evidence="1">Multi-pass membrane protein</topology>
    </subcellularLocation>
</comment>
<keyword evidence="8" id="KW-1185">Reference proteome</keyword>
<evidence type="ECO:0000313" key="7">
    <source>
        <dbReference type="EMBL" id="RSH80813.1"/>
    </source>
</evidence>
<evidence type="ECO:0008006" key="9">
    <source>
        <dbReference type="Google" id="ProtNLM"/>
    </source>
</evidence>
<feature type="compositionally biased region" description="Basic and acidic residues" evidence="5">
    <location>
        <begin position="135"/>
        <end position="144"/>
    </location>
</feature>
<dbReference type="Pfam" id="PF00083">
    <property type="entry name" value="Sugar_tr"/>
    <property type="match status" value="1"/>
</dbReference>
<dbReference type="AlphaFoldDB" id="A0A427XPR2"/>
<dbReference type="InterPro" id="IPR036259">
    <property type="entry name" value="MFS_trans_sf"/>
</dbReference>
<dbReference type="GO" id="GO:0005351">
    <property type="term" value="F:carbohydrate:proton symporter activity"/>
    <property type="evidence" value="ECO:0007669"/>
    <property type="project" value="TreeGrafter"/>
</dbReference>
<name>A0A427XPR2_9TREE</name>
<keyword evidence="2 6" id="KW-0812">Transmembrane</keyword>
<dbReference type="PANTHER" id="PTHR48022:SF5">
    <property type="entry name" value="ALPHA-GLUCOSIDES PERMEASE MPH2-RELATED"/>
    <property type="match status" value="1"/>
</dbReference>
<evidence type="ECO:0000256" key="5">
    <source>
        <dbReference type="SAM" id="MobiDB-lite"/>
    </source>
</evidence>
<evidence type="ECO:0000256" key="3">
    <source>
        <dbReference type="ARBA" id="ARBA00022989"/>
    </source>
</evidence>